<comment type="caution">
    <text evidence="1">The sequence shown here is derived from an EMBL/GenBank/DDBJ whole genome shotgun (WGS) entry which is preliminary data.</text>
</comment>
<accession>A0A5C5WGK6</accession>
<protein>
    <recommendedName>
        <fullName evidence="3">Trypsin</fullName>
    </recommendedName>
</protein>
<dbReference type="OrthoDB" id="7021139at2"/>
<dbReference type="RefSeq" id="WP_146516780.1">
    <property type="nucleotide sequence ID" value="NZ_SJPI01000003.1"/>
</dbReference>
<sequence length="284" mass="31196">MVRRQLDYVASLFGNHMVLLCVEYSKANGGADYTLITGFVIESGNDWVIATSGHKLADTERHLKNNKIEIIGGRLVDCLGSDAIFLDDASASIPMSYTDFEFRHHVYFKEEGLDYGYLVIPELVRNNLEANRITPLMETQCASLDQEFDTYFVVGVPSEKAQPTPENNGLSFRHGVLALERTFDPPATLIKQVDRFYGRIVDLGDLTDIDGFSGGPVFGMTDDPSGLPSLALVGLQSGWDKDKQVLAAGSASNILPFFRILDLVKTCQGSRQIPGQPDLGIRGT</sequence>
<proteinExistence type="predicted"/>
<dbReference type="EMBL" id="SJPI01000003">
    <property type="protein sequence ID" value="TWT49235.1"/>
    <property type="molecule type" value="Genomic_DNA"/>
</dbReference>
<dbReference type="Proteomes" id="UP000316598">
    <property type="component" value="Unassembled WGS sequence"/>
</dbReference>
<name>A0A5C5WGK6_9BACT</name>
<evidence type="ECO:0008006" key="3">
    <source>
        <dbReference type="Google" id="ProtNLM"/>
    </source>
</evidence>
<evidence type="ECO:0000313" key="1">
    <source>
        <dbReference type="EMBL" id="TWT49235.1"/>
    </source>
</evidence>
<organism evidence="1 2">
    <name type="scientific">Rubripirellula amarantea</name>
    <dbReference type="NCBI Taxonomy" id="2527999"/>
    <lineage>
        <taxon>Bacteria</taxon>
        <taxon>Pseudomonadati</taxon>
        <taxon>Planctomycetota</taxon>
        <taxon>Planctomycetia</taxon>
        <taxon>Pirellulales</taxon>
        <taxon>Pirellulaceae</taxon>
        <taxon>Rubripirellula</taxon>
    </lineage>
</organism>
<dbReference type="AlphaFoldDB" id="A0A5C5WGK6"/>
<gene>
    <name evidence="1" type="ORF">Pla22_44270</name>
</gene>
<keyword evidence="2" id="KW-1185">Reference proteome</keyword>
<evidence type="ECO:0000313" key="2">
    <source>
        <dbReference type="Proteomes" id="UP000316598"/>
    </source>
</evidence>
<reference evidence="1 2" key="1">
    <citation type="submission" date="2019-02" db="EMBL/GenBank/DDBJ databases">
        <title>Deep-cultivation of Planctomycetes and their phenomic and genomic characterization uncovers novel biology.</title>
        <authorList>
            <person name="Wiegand S."/>
            <person name="Jogler M."/>
            <person name="Boedeker C."/>
            <person name="Pinto D."/>
            <person name="Vollmers J."/>
            <person name="Rivas-Marin E."/>
            <person name="Kohn T."/>
            <person name="Peeters S.H."/>
            <person name="Heuer A."/>
            <person name="Rast P."/>
            <person name="Oberbeckmann S."/>
            <person name="Bunk B."/>
            <person name="Jeske O."/>
            <person name="Meyerdierks A."/>
            <person name="Storesund J.E."/>
            <person name="Kallscheuer N."/>
            <person name="Luecker S."/>
            <person name="Lage O.M."/>
            <person name="Pohl T."/>
            <person name="Merkel B.J."/>
            <person name="Hornburger P."/>
            <person name="Mueller R.-W."/>
            <person name="Bruemmer F."/>
            <person name="Labrenz M."/>
            <person name="Spormann A.M."/>
            <person name="Op Den Camp H."/>
            <person name="Overmann J."/>
            <person name="Amann R."/>
            <person name="Jetten M.S.M."/>
            <person name="Mascher T."/>
            <person name="Medema M.H."/>
            <person name="Devos D.P."/>
            <person name="Kaster A.-K."/>
            <person name="Ovreas L."/>
            <person name="Rohde M."/>
            <person name="Galperin M.Y."/>
            <person name="Jogler C."/>
        </authorList>
    </citation>
    <scope>NUCLEOTIDE SEQUENCE [LARGE SCALE GENOMIC DNA]</scope>
    <source>
        <strain evidence="1 2">Pla22</strain>
    </source>
</reference>